<dbReference type="InterPro" id="IPR041700">
    <property type="entry name" value="OMP_b-brl_3"/>
</dbReference>
<evidence type="ECO:0000256" key="4">
    <source>
        <dbReference type="ARBA" id="ARBA00022692"/>
    </source>
</evidence>
<dbReference type="Pfam" id="PF13715">
    <property type="entry name" value="CarbopepD_reg_2"/>
    <property type="match status" value="1"/>
</dbReference>
<evidence type="ECO:0000259" key="8">
    <source>
        <dbReference type="Pfam" id="PF14905"/>
    </source>
</evidence>
<dbReference type="GO" id="GO:0009279">
    <property type="term" value="C:cell outer membrane"/>
    <property type="evidence" value="ECO:0007669"/>
    <property type="project" value="UniProtKB-SubCell"/>
</dbReference>
<dbReference type="GO" id="GO:0044718">
    <property type="term" value="P:siderophore transmembrane transport"/>
    <property type="evidence" value="ECO:0007669"/>
    <property type="project" value="TreeGrafter"/>
</dbReference>
<dbReference type="InterPro" id="IPR037066">
    <property type="entry name" value="Plug_dom_sf"/>
</dbReference>
<dbReference type="Gene3D" id="2.40.170.20">
    <property type="entry name" value="TonB-dependent receptor, beta-barrel domain"/>
    <property type="match status" value="1"/>
</dbReference>
<dbReference type="SUPFAM" id="SSF49464">
    <property type="entry name" value="Carboxypeptidase regulatory domain-like"/>
    <property type="match status" value="1"/>
</dbReference>
<evidence type="ECO:0000313" key="10">
    <source>
        <dbReference type="Proteomes" id="UP000783796"/>
    </source>
</evidence>
<comment type="subcellular location">
    <subcellularLocation>
        <location evidence="1">Cell outer membrane</location>
        <topology evidence="1">Multi-pass membrane protein</topology>
    </subcellularLocation>
</comment>
<comment type="caution">
    <text evidence="9">The sequence shown here is derived from an EMBL/GenBank/DDBJ whole genome shotgun (WGS) entry which is preliminary data.</text>
</comment>
<keyword evidence="7" id="KW-0998">Cell outer membrane</keyword>
<keyword evidence="5" id="KW-0732">Signal</keyword>
<dbReference type="SUPFAM" id="SSF56935">
    <property type="entry name" value="Porins"/>
    <property type="match status" value="1"/>
</dbReference>
<dbReference type="EMBL" id="JAHLFW010000056">
    <property type="protein sequence ID" value="MBU3837903.1"/>
    <property type="molecule type" value="Genomic_DNA"/>
</dbReference>
<name>A0A948TBD4_9BACT</name>
<evidence type="ECO:0000256" key="7">
    <source>
        <dbReference type="ARBA" id="ARBA00023237"/>
    </source>
</evidence>
<gene>
    <name evidence="9" type="ORF">H9777_06245</name>
</gene>
<dbReference type="InterPro" id="IPR039426">
    <property type="entry name" value="TonB-dep_rcpt-like"/>
</dbReference>
<evidence type="ECO:0000256" key="1">
    <source>
        <dbReference type="ARBA" id="ARBA00004571"/>
    </source>
</evidence>
<protein>
    <submittedName>
        <fullName evidence="9">TonB-dependent receptor</fullName>
    </submittedName>
</protein>
<keyword evidence="4" id="KW-0812">Transmembrane</keyword>
<keyword evidence="6" id="KW-0472">Membrane</keyword>
<dbReference type="InterPro" id="IPR008969">
    <property type="entry name" value="CarboxyPept-like_regulatory"/>
</dbReference>
<dbReference type="InterPro" id="IPR036942">
    <property type="entry name" value="Beta-barrel_TonB_sf"/>
</dbReference>
<evidence type="ECO:0000313" key="9">
    <source>
        <dbReference type="EMBL" id="MBU3837903.1"/>
    </source>
</evidence>
<dbReference type="Gene3D" id="2.170.130.10">
    <property type="entry name" value="TonB-dependent receptor, plug domain"/>
    <property type="match status" value="1"/>
</dbReference>
<keyword evidence="3" id="KW-1134">Transmembrane beta strand</keyword>
<organism evidence="9 10">
    <name type="scientific">Candidatus Phocaeicola faecigallinarum</name>
    <dbReference type="NCBI Taxonomy" id="2838732"/>
    <lineage>
        <taxon>Bacteria</taxon>
        <taxon>Pseudomonadati</taxon>
        <taxon>Bacteroidota</taxon>
        <taxon>Bacteroidia</taxon>
        <taxon>Bacteroidales</taxon>
        <taxon>Bacteroidaceae</taxon>
        <taxon>Phocaeicola</taxon>
    </lineage>
</organism>
<evidence type="ECO:0000256" key="5">
    <source>
        <dbReference type="ARBA" id="ARBA00022729"/>
    </source>
</evidence>
<dbReference type="PANTHER" id="PTHR30069">
    <property type="entry name" value="TONB-DEPENDENT OUTER MEMBRANE RECEPTOR"/>
    <property type="match status" value="1"/>
</dbReference>
<sequence length="783" mass="90046">MMRKLGMLIVNLWVTTFIIHAQHIRGALIDELQQPVAYANVILQKADSSYLAGTTTDLEGEFDLPYQESAKFISISFIGYQTVCREIKGYDLGVIQMQPDAQVLREVVVKGSRPVIKREIDRMVFNVESSPVAQGSSVMDLLKQTPLVKVTDSSIGIIGKNSVKVMLNGKISYLDSNDLVQYLNSLQSDDISSIEVITTPPSKYDAGGNGGLINIVTKRNPDEGWNGSAGISYIQRTYAGENANVTMNYRSSKSLFSAKIRQSRNKGEVDEEYHILQANSTQHSMTSRADTYKNIGGNLFFEYRLSSQSTFGAVYDFSYGKDKIDIDNNYQYSSYNQLDSTLYTQSLQKGKTIAHTVNLYYDLQLDTLGKKLGFAFNYMHHAPDKEVNFTTVNQETQSTSVVKEPNNINYSIFTGEANLELPFSWIHIETGTKYSDITNKSDMQYYNKIGTDFVEYPGRSNRFNYEEQTLAGYISARKSINDHFAIQAGLRYEHTFVKGITPNSDMEDVKTDYGKFFPTVYLTYKPTPAHHFHLDYARRINRPYFRAINPFKWYTNPNNVDEGNPALRPSFADNIELGYMFKNLSVMMYYQKEDNAYGQILYVADDNTTYSTYQNIYDNRQFGMSLNYSLNLCNWWNVYVAGNYLYNQSDIKAEGYVAQNGHSFDYKINNTISFDKDRRFQLFVNYMQNMPYRVGVTYDKSYANFSMGLKCAFLDNNLVLNVYGNDLFRQDLVRREKVSASNKQTYHNYYDSRYFRLSLVYKWGNRKMKVQKKSISFSERNRI</sequence>
<evidence type="ECO:0000256" key="2">
    <source>
        <dbReference type="ARBA" id="ARBA00022448"/>
    </source>
</evidence>
<dbReference type="Proteomes" id="UP000783796">
    <property type="component" value="Unassembled WGS sequence"/>
</dbReference>
<evidence type="ECO:0000256" key="6">
    <source>
        <dbReference type="ARBA" id="ARBA00023136"/>
    </source>
</evidence>
<accession>A0A948TBD4</accession>
<keyword evidence="9" id="KW-0675">Receptor</keyword>
<dbReference type="PANTHER" id="PTHR30069:SF29">
    <property type="entry name" value="HEMOGLOBIN AND HEMOGLOBIN-HAPTOGLOBIN-BINDING PROTEIN 1-RELATED"/>
    <property type="match status" value="1"/>
</dbReference>
<proteinExistence type="predicted"/>
<reference evidence="9" key="1">
    <citation type="journal article" date="2021" name="PeerJ">
        <title>Extensive microbial diversity within the chicken gut microbiome revealed by metagenomics and culture.</title>
        <authorList>
            <person name="Gilroy R."/>
            <person name="Ravi A."/>
            <person name="Getino M."/>
            <person name="Pursley I."/>
            <person name="Horton D.L."/>
            <person name="Alikhan N.F."/>
            <person name="Baker D."/>
            <person name="Gharbi K."/>
            <person name="Hall N."/>
            <person name="Watson M."/>
            <person name="Adriaenssens E.M."/>
            <person name="Foster-Nyarko E."/>
            <person name="Jarju S."/>
            <person name="Secka A."/>
            <person name="Antonio M."/>
            <person name="Oren A."/>
            <person name="Chaudhuri R.R."/>
            <person name="La Ragione R."/>
            <person name="Hildebrand F."/>
            <person name="Pallen M.J."/>
        </authorList>
    </citation>
    <scope>NUCLEOTIDE SEQUENCE</scope>
    <source>
        <strain evidence="9">G4-2901</strain>
    </source>
</reference>
<dbReference type="GO" id="GO:0015344">
    <property type="term" value="F:siderophore uptake transmembrane transporter activity"/>
    <property type="evidence" value="ECO:0007669"/>
    <property type="project" value="TreeGrafter"/>
</dbReference>
<dbReference type="Pfam" id="PF14905">
    <property type="entry name" value="OMP_b-brl_3"/>
    <property type="match status" value="1"/>
</dbReference>
<dbReference type="AlphaFoldDB" id="A0A948TBD4"/>
<evidence type="ECO:0000256" key="3">
    <source>
        <dbReference type="ARBA" id="ARBA00022452"/>
    </source>
</evidence>
<reference evidence="9" key="2">
    <citation type="submission" date="2021-04" db="EMBL/GenBank/DDBJ databases">
        <authorList>
            <person name="Gilroy R."/>
        </authorList>
    </citation>
    <scope>NUCLEOTIDE SEQUENCE</scope>
    <source>
        <strain evidence="9">G4-2901</strain>
    </source>
</reference>
<keyword evidence="2" id="KW-0813">Transport</keyword>
<feature type="domain" description="Outer membrane protein beta-barrel" evidence="8">
    <location>
        <begin position="364"/>
        <end position="761"/>
    </location>
</feature>